<protein>
    <recommendedName>
        <fullName evidence="5">Lipoprotein</fullName>
    </recommendedName>
</protein>
<sequence>MKSKILLLAISSLIFIQCASQNKTNDSKMPTTSSETVNSTYPTEKPENGTVRLVEKQNIFSEENKLNITFVKTIEDSRCPMNARCVTAGFATVEVEVMSLHSRPRKFTVSTQDNKNSFVFQGKKFTLTHIYPSNSTQIGFEKLKGKYVIDLKIE</sequence>
<feature type="region of interest" description="Disordered" evidence="1">
    <location>
        <begin position="23"/>
        <end position="46"/>
    </location>
</feature>
<evidence type="ECO:0000256" key="1">
    <source>
        <dbReference type="SAM" id="MobiDB-lite"/>
    </source>
</evidence>
<keyword evidence="4" id="KW-1185">Reference proteome</keyword>
<evidence type="ECO:0000256" key="2">
    <source>
        <dbReference type="SAM" id="SignalP"/>
    </source>
</evidence>
<keyword evidence="2" id="KW-0732">Signal</keyword>
<dbReference type="RefSeq" id="WP_188618487.1">
    <property type="nucleotide sequence ID" value="NZ_BMLV01000006.1"/>
</dbReference>
<dbReference type="Proteomes" id="UP000620064">
    <property type="component" value="Unassembled WGS sequence"/>
</dbReference>
<gene>
    <name evidence="3" type="ORF">GCM10010992_25190</name>
</gene>
<proteinExistence type="predicted"/>
<evidence type="ECO:0000313" key="3">
    <source>
        <dbReference type="EMBL" id="GGP06144.1"/>
    </source>
</evidence>
<reference evidence="4" key="1">
    <citation type="journal article" date="2019" name="Int. J. Syst. Evol. Microbiol.">
        <title>The Global Catalogue of Microorganisms (GCM) 10K type strain sequencing project: providing services to taxonomists for standard genome sequencing and annotation.</title>
        <authorList>
            <consortium name="The Broad Institute Genomics Platform"/>
            <consortium name="The Broad Institute Genome Sequencing Center for Infectious Disease"/>
            <person name="Wu L."/>
            <person name="Ma J."/>
        </authorList>
    </citation>
    <scope>NUCLEOTIDE SEQUENCE [LARGE SCALE GENOMIC DNA]</scope>
    <source>
        <strain evidence="4">CGMCC 1.7656</strain>
    </source>
</reference>
<feature type="compositionally biased region" description="Polar residues" evidence="1">
    <location>
        <begin position="23"/>
        <end position="42"/>
    </location>
</feature>
<feature type="signal peptide" evidence="2">
    <location>
        <begin position="1"/>
        <end position="19"/>
    </location>
</feature>
<dbReference type="EMBL" id="BMLV01000006">
    <property type="protein sequence ID" value="GGP06144.1"/>
    <property type="molecule type" value="Genomic_DNA"/>
</dbReference>
<name>A0ABQ2NL66_9FLAO</name>
<accession>A0ABQ2NL66</accession>
<comment type="caution">
    <text evidence="3">The sequence shown here is derived from an EMBL/GenBank/DDBJ whole genome shotgun (WGS) entry which is preliminary data.</text>
</comment>
<organism evidence="3 4">
    <name type="scientific">Cloacibacterium rupense</name>
    <dbReference type="NCBI Taxonomy" id="517423"/>
    <lineage>
        <taxon>Bacteria</taxon>
        <taxon>Pseudomonadati</taxon>
        <taxon>Bacteroidota</taxon>
        <taxon>Flavobacteriia</taxon>
        <taxon>Flavobacteriales</taxon>
        <taxon>Weeksellaceae</taxon>
    </lineage>
</organism>
<evidence type="ECO:0000313" key="4">
    <source>
        <dbReference type="Proteomes" id="UP000620064"/>
    </source>
</evidence>
<feature type="chain" id="PRO_5046338983" description="Lipoprotein" evidence="2">
    <location>
        <begin position="20"/>
        <end position="154"/>
    </location>
</feature>
<evidence type="ECO:0008006" key="5">
    <source>
        <dbReference type="Google" id="ProtNLM"/>
    </source>
</evidence>